<evidence type="ECO:0000313" key="2">
    <source>
        <dbReference type="Proteomes" id="UP000274496"/>
    </source>
</evidence>
<sequence>MTKRLACLRNWWCQELAKRSRGRVSLLGWCQGELC</sequence>
<proteinExistence type="predicted"/>
<reference evidence="1 2" key="1">
    <citation type="submission" date="2018-10" db="EMBL/GenBank/DDBJ databases">
        <authorList>
            <person name="Rosinski-Chupin I."/>
        </authorList>
    </citation>
    <scope>NUCLEOTIDE SEQUENCE [LARGE SCALE GENOMIC DNA]</scope>
    <source>
        <strain evidence="1 2">S119</strain>
    </source>
</reference>
<accession>A0ABD7UT85</accession>
<gene>
    <name evidence="1" type="ORF">SP119_0333B</name>
</gene>
<evidence type="ECO:0000313" key="1">
    <source>
        <dbReference type="EMBL" id="VDC38612.1"/>
    </source>
</evidence>
<name>A0ABD7UT85_STRPY</name>
<dbReference type="Proteomes" id="UP000274496">
    <property type="component" value="Chromosome"/>
</dbReference>
<dbReference type="AlphaFoldDB" id="A0ABD7UT85"/>
<dbReference type="EMBL" id="LR031521">
    <property type="protein sequence ID" value="VDC38612.1"/>
    <property type="molecule type" value="Genomic_DNA"/>
</dbReference>
<protein>
    <submittedName>
        <fullName evidence="1">ADP-ribosyltransferase SpyB</fullName>
    </submittedName>
</protein>
<organism evidence="1 2">
    <name type="scientific">Streptococcus pyogenes</name>
    <dbReference type="NCBI Taxonomy" id="1314"/>
    <lineage>
        <taxon>Bacteria</taxon>
        <taxon>Bacillati</taxon>
        <taxon>Bacillota</taxon>
        <taxon>Bacilli</taxon>
        <taxon>Lactobacillales</taxon>
        <taxon>Streptococcaceae</taxon>
        <taxon>Streptococcus</taxon>
    </lineage>
</organism>